<protein>
    <submittedName>
        <fullName evidence="5">Carbamoyl-phosphate synthase large subunit</fullName>
        <ecNumber evidence="5">6.3.5.5</ecNumber>
    </submittedName>
</protein>
<evidence type="ECO:0000256" key="1">
    <source>
        <dbReference type="PROSITE-ProRule" id="PRU00409"/>
    </source>
</evidence>
<dbReference type="Proteomes" id="UP000704762">
    <property type="component" value="Unassembled WGS sequence"/>
</dbReference>
<dbReference type="Gene3D" id="3.30.470.20">
    <property type="entry name" value="ATP-grasp fold, B domain"/>
    <property type="match status" value="1"/>
</dbReference>
<dbReference type="Gene3D" id="3.40.50.20">
    <property type="match status" value="1"/>
</dbReference>
<dbReference type="EC" id="6.3.5.5" evidence="5"/>
<evidence type="ECO:0000313" key="5">
    <source>
        <dbReference type="EMBL" id="MBM7797627.1"/>
    </source>
</evidence>
<keyword evidence="3" id="KW-0472">Membrane</keyword>
<keyword evidence="3" id="KW-0812">Transmembrane</keyword>
<keyword evidence="1" id="KW-0067">ATP-binding</keyword>
<evidence type="ECO:0000259" key="4">
    <source>
        <dbReference type="PROSITE" id="PS50975"/>
    </source>
</evidence>
<dbReference type="PROSITE" id="PS50975">
    <property type="entry name" value="ATP_GRASP"/>
    <property type="match status" value="1"/>
</dbReference>
<evidence type="ECO:0000256" key="2">
    <source>
        <dbReference type="SAM" id="MobiDB-lite"/>
    </source>
</evidence>
<evidence type="ECO:0000256" key="3">
    <source>
        <dbReference type="SAM" id="Phobius"/>
    </source>
</evidence>
<feature type="region of interest" description="Disordered" evidence="2">
    <location>
        <begin position="31"/>
        <end position="51"/>
    </location>
</feature>
<dbReference type="RefSeq" id="WP_204916284.1">
    <property type="nucleotide sequence ID" value="NZ_BAAAQP010000011.1"/>
</dbReference>
<dbReference type="InterPro" id="IPR001509">
    <property type="entry name" value="Epimerase_deHydtase"/>
</dbReference>
<keyword evidence="5" id="KW-0436">Ligase</keyword>
<evidence type="ECO:0000313" key="6">
    <source>
        <dbReference type="Proteomes" id="UP000704762"/>
    </source>
</evidence>
<dbReference type="InterPro" id="IPR036291">
    <property type="entry name" value="NAD(P)-bd_dom_sf"/>
</dbReference>
<keyword evidence="1" id="KW-0547">Nucleotide-binding</keyword>
<accession>A0ABS2RF84</accession>
<sequence>MQFWVYAFVIVAICCLAAAVLVRPLRRKPTAGTVHDDHGQEQSENAAEAGNSVVEQRRVLVTGVGGQVGRALVDQLTQRGVKVIGVDTETVGIAGVQTFRVPSATDRSLLVELRRLIDDHQIDLVLPTVAAELPLLASGRGELGHRADVMISDVTSVLLANDSLWAAAMLDVAGVGVPRFGAPNDFEGVEDALRKLGTPVVLKPRLQRGLRGVVVDDPQQQVDWDSLAATHILQEFVEGRSYAVLVFRAAGAGSLVSIDQAGAGDHSDVTALATAAVEALSLTGPVSLEIRRLADGRPVVVDVRPGFVADHEGLPQALNLMLAADTRSQSVAAA</sequence>
<feature type="transmembrane region" description="Helical" evidence="3">
    <location>
        <begin position="6"/>
        <end position="22"/>
    </location>
</feature>
<dbReference type="GO" id="GO:0004088">
    <property type="term" value="F:carbamoyl-phosphate synthase (glutamine-hydrolyzing) activity"/>
    <property type="evidence" value="ECO:0007669"/>
    <property type="project" value="UniProtKB-EC"/>
</dbReference>
<dbReference type="SUPFAM" id="SSF51735">
    <property type="entry name" value="NAD(P)-binding Rossmann-fold domains"/>
    <property type="match status" value="1"/>
</dbReference>
<name>A0ABS2RF84_9ACTN</name>
<proteinExistence type="predicted"/>
<dbReference type="EMBL" id="JAFBCF010000001">
    <property type="protein sequence ID" value="MBM7797627.1"/>
    <property type="molecule type" value="Genomic_DNA"/>
</dbReference>
<keyword evidence="6" id="KW-1185">Reference proteome</keyword>
<organism evidence="5 6">
    <name type="scientific">Microlunatus panaciterrae</name>
    <dbReference type="NCBI Taxonomy" id="400768"/>
    <lineage>
        <taxon>Bacteria</taxon>
        <taxon>Bacillati</taxon>
        <taxon>Actinomycetota</taxon>
        <taxon>Actinomycetes</taxon>
        <taxon>Propionibacteriales</taxon>
        <taxon>Propionibacteriaceae</taxon>
        <taxon>Microlunatus</taxon>
    </lineage>
</organism>
<keyword evidence="3" id="KW-1133">Transmembrane helix</keyword>
<dbReference type="InterPro" id="IPR011761">
    <property type="entry name" value="ATP-grasp"/>
</dbReference>
<reference evidence="5 6" key="1">
    <citation type="submission" date="2021-01" db="EMBL/GenBank/DDBJ databases">
        <title>Sequencing the genomes of 1000 actinobacteria strains.</title>
        <authorList>
            <person name="Klenk H.-P."/>
        </authorList>
    </citation>
    <scope>NUCLEOTIDE SEQUENCE [LARGE SCALE GENOMIC DNA]</scope>
    <source>
        <strain evidence="5 6">DSM 18662</strain>
    </source>
</reference>
<dbReference type="Pfam" id="PF01370">
    <property type="entry name" value="Epimerase"/>
    <property type="match status" value="1"/>
</dbReference>
<gene>
    <name evidence="5" type="ORF">JOE57_000548</name>
</gene>
<feature type="domain" description="ATP-grasp" evidence="4">
    <location>
        <begin position="167"/>
        <end position="215"/>
    </location>
</feature>
<dbReference type="SUPFAM" id="SSF56059">
    <property type="entry name" value="Glutathione synthetase ATP-binding domain-like"/>
    <property type="match status" value="1"/>
</dbReference>
<comment type="caution">
    <text evidence="5">The sequence shown here is derived from an EMBL/GenBank/DDBJ whole genome shotgun (WGS) entry which is preliminary data.</text>
</comment>